<organism evidence="1 2">
    <name type="scientific">Streptomyces luteireticuli</name>
    <dbReference type="NCBI Taxonomy" id="173858"/>
    <lineage>
        <taxon>Bacteria</taxon>
        <taxon>Bacillati</taxon>
        <taxon>Actinomycetota</taxon>
        <taxon>Actinomycetes</taxon>
        <taxon>Kitasatosporales</taxon>
        <taxon>Streptomycetaceae</taxon>
        <taxon>Streptomyces</taxon>
    </lineage>
</organism>
<evidence type="ECO:0000313" key="1">
    <source>
        <dbReference type="EMBL" id="GAA0392829.1"/>
    </source>
</evidence>
<keyword evidence="2" id="KW-1185">Reference proteome</keyword>
<proteinExistence type="predicted"/>
<accession>A0ABN0YEQ4</accession>
<comment type="caution">
    <text evidence="1">The sequence shown here is derived from an EMBL/GenBank/DDBJ whole genome shotgun (WGS) entry which is preliminary data.</text>
</comment>
<protein>
    <submittedName>
        <fullName evidence="1">Uncharacterized protein</fullName>
    </submittedName>
</protein>
<sequence length="123" mass="13196">MSDAGTEAEREARAAAMAPELSRRILKFMRTALGNEDAEGIAAAAQQLACDVYNEQADPEADGPDALVGLFTALACYSVVAIEHISEANGMKAEMLRMLLTTVFDDEGDFRDETRPRGAREGG</sequence>
<dbReference type="EMBL" id="BAAABX010000010">
    <property type="protein sequence ID" value="GAA0392829.1"/>
    <property type="molecule type" value="Genomic_DNA"/>
</dbReference>
<dbReference type="RefSeq" id="WP_344020632.1">
    <property type="nucleotide sequence ID" value="NZ_BAAABX010000010.1"/>
</dbReference>
<name>A0ABN0YEQ4_9ACTN</name>
<evidence type="ECO:0000313" key="2">
    <source>
        <dbReference type="Proteomes" id="UP001500879"/>
    </source>
</evidence>
<reference evidence="1 2" key="1">
    <citation type="journal article" date="2019" name="Int. J. Syst. Evol. Microbiol.">
        <title>The Global Catalogue of Microorganisms (GCM) 10K type strain sequencing project: providing services to taxonomists for standard genome sequencing and annotation.</title>
        <authorList>
            <consortium name="The Broad Institute Genomics Platform"/>
            <consortium name="The Broad Institute Genome Sequencing Center for Infectious Disease"/>
            <person name="Wu L."/>
            <person name="Ma J."/>
        </authorList>
    </citation>
    <scope>NUCLEOTIDE SEQUENCE [LARGE SCALE GENOMIC DNA]</scope>
    <source>
        <strain evidence="1 2">JCM 4788</strain>
    </source>
</reference>
<dbReference type="Proteomes" id="UP001500879">
    <property type="component" value="Unassembled WGS sequence"/>
</dbReference>
<gene>
    <name evidence="1" type="ORF">GCM10010357_11990</name>
</gene>